<evidence type="ECO:0000256" key="2">
    <source>
        <dbReference type="ARBA" id="ARBA00022448"/>
    </source>
</evidence>
<keyword evidence="6 7" id="KW-0472">Membrane</keyword>
<dbReference type="WBParaSite" id="GPUH_0000714701-mRNA-1">
    <property type="protein sequence ID" value="GPUH_0000714701-mRNA-1"/>
    <property type="gene ID" value="GPUH_0000714701"/>
</dbReference>
<dbReference type="Gene3D" id="1.20.1560.10">
    <property type="entry name" value="ABC transporter type 1, transmembrane domain"/>
    <property type="match status" value="1"/>
</dbReference>
<dbReference type="GO" id="GO:0005524">
    <property type="term" value="F:ATP binding"/>
    <property type="evidence" value="ECO:0007669"/>
    <property type="project" value="InterPro"/>
</dbReference>
<keyword evidence="10" id="KW-1185">Reference proteome</keyword>
<feature type="transmembrane region" description="Helical" evidence="7">
    <location>
        <begin position="48"/>
        <end position="73"/>
    </location>
</feature>
<dbReference type="AlphaFoldDB" id="A0A183DEJ7"/>
<keyword evidence="4" id="KW-0677">Repeat</keyword>
<dbReference type="PANTHER" id="PTHR43394">
    <property type="entry name" value="ATP-DEPENDENT PERMEASE MDL1, MITOCHONDRIAL"/>
    <property type="match status" value="1"/>
</dbReference>
<dbReference type="GO" id="GO:0005743">
    <property type="term" value="C:mitochondrial inner membrane"/>
    <property type="evidence" value="ECO:0007669"/>
    <property type="project" value="TreeGrafter"/>
</dbReference>
<reference evidence="9 10" key="2">
    <citation type="submission" date="2018-11" db="EMBL/GenBank/DDBJ databases">
        <authorList>
            <consortium name="Pathogen Informatics"/>
        </authorList>
    </citation>
    <scope>NUCLEOTIDE SEQUENCE [LARGE SCALE GENOMIC DNA]</scope>
</reference>
<name>A0A183DEJ7_9BILA</name>
<protein>
    <submittedName>
        <fullName evidence="11">ABC transmembrane type-1 domain-containing protein</fullName>
    </submittedName>
</protein>
<evidence type="ECO:0000313" key="9">
    <source>
        <dbReference type="EMBL" id="VDK57348.1"/>
    </source>
</evidence>
<accession>A0A183DEJ7</accession>
<dbReference type="GO" id="GO:0015421">
    <property type="term" value="F:ABC-type oligopeptide transporter activity"/>
    <property type="evidence" value="ECO:0007669"/>
    <property type="project" value="TreeGrafter"/>
</dbReference>
<dbReference type="SUPFAM" id="SSF90123">
    <property type="entry name" value="ABC transporter transmembrane region"/>
    <property type="match status" value="1"/>
</dbReference>
<keyword evidence="3 7" id="KW-0812">Transmembrane</keyword>
<evidence type="ECO:0000313" key="10">
    <source>
        <dbReference type="Proteomes" id="UP000271098"/>
    </source>
</evidence>
<dbReference type="Pfam" id="PF00664">
    <property type="entry name" value="ABC_membrane"/>
    <property type="match status" value="1"/>
</dbReference>
<evidence type="ECO:0000256" key="1">
    <source>
        <dbReference type="ARBA" id="ARBA00004141"/>
    </source>
</evidence>
<keyword evidence="2" id="KW-0813">Transport</keyword>
<dbReference type="Proteomes" id="UP000271098">
    <property type="component" value="Unassembled WGS sequence"/>
</dbReference>
<evidence type="ECO:0000256" key="6">
    <source>
        <dbReference type="ARBA" id="ARBA00023136"/>
    </source>
</evidence>
<evidence type="ECO:0000256" key="5">
    <source>
        <dbReference type="ARBA" id="ARBA00022989"/>
    </source>
</evidence>
<sequence>MDADGRAAAIVEESTMNVKTVAACNGQETMLSRYQRALKTGRKFALRIYAVAGFYDGLFFLVLYIFFAAGIYYGAYLYKIGVVVDPGDVFVTSYSILFGSYYLGLLSPHLMAVLNARVAAAVIYKMIDRIIFGRIHSKRV</sequence>
<dbReference type="OrthoDB" id="5863324at2759"/>
<evidence type="ECO:0000256" key="7">
    <source>
        <dbReference type="SAM" id="Phobius"/>
    </source>
</evidence>
<dbReference type="GO" id="GO:0090374">
    <property type="term" value="P:oligopeptide export from mitochondrion"/>
    <property type="evidence" value="ECO:0007669"/>
    <property type="project" value="TreeGrafter"/>
</dbReference>
<feature type="transmembrane region" description="Helical" evidence="7">
    <location>
        <begin position="101"/>
        <end position="124"/>
    </location>
</feature>
<proteinExistence type="predicted"/>
<organism evidence="11">
    <name type="scientific">Gongylonema pulchrum</name>
    <dbReference type="NCBI Taxonomy" id="637853"/>
    <lineage>
        <taxon>Eukaryota</taxon>
        <taxon>Metazoa</taxon>
        <taxon>Ecdysozoa</taxon>
        <taxon>Nematoda</taxon>
        <taxon>Chromadorea</taxon>
        <taxon>Rhabditida</taxon>
        <taxon>Spirurina</taxon>
        <taxon>Spiruromorpha</taxon>
        <taxon>Spiruroidea</taxon>
        <taxon>Gongylonematidae</taxon>
        <taxon>Gongylonema</taxon>
    </lineage>
</organism>
<dbReference type="PANTHER" id="PTHR43394:SF11">
    <property type="entry name" value="ATP-BINDING CASSETTE TRANSPORTER"/>
    <property type="match status" value="1"/>
</dbReference>
<gene>
    <name evidence="9" type="ORF">GPUH_LOCUS7137</name>
</gene>
<reference evidence="11" key="1">
    <citation type="submission" date="2016-06" db="UniProtKB">
        <authorList>
            <consortium name="WormBaseParasite"/>
        </authorList>
    </citation>
    <scope>IDENTIFICATION</scope>
</reference>
<evidence type="ECO:0000313" key="11">
    <source>
        <dbReference type="WBParaSite" id="GPUH_0000714701-mRNA-1"/>
    </source>
</evidence>
<keyword evidence="5 7" id="KW-1133">Transmembrane helix</keyword>
<evidence type="ECO:0000256" key="4">
    <source>
        <dbReference type="ARBA" id="ARBA00022737"/>
    </source>
</evidence>
<dbReference type="PROSITE" id="PS50929">
    <property type="entry name" value="ABC_TM1F"/>
    <property type="match status" value="1"/>
</dbReference>
<comment type="subcellular location">
    <subcellularLocation>
        <location evidence="1">Membrane</location>
        <topology evidence="1">Multi-pass membrane protein</topology>
    </subcellularLocation>
</comment>
<dbReference type="EMBL" id="UYRT01017953">
    <property type="protein sequence ID" value="VDK57348.1"/>
    <property type="molecule type" value="Genomic_DNA"/>
</dbReference>
<dbReference type="InterPro" id="IPR036640">
    <property type="entry name" value="ABC1_TM_sf"/>
</dbReference>
<dbReference type="InterPro" id="IPR039421">
    <property type="entry name" value="Type_1_exporter"/>
</dbReference>
<evidence type="ECO:0000259" key="8">
    <source>
        <dbReference type="PROSITE" id="PS50929"/>
    </source>
</evidence>
<dbReference type="InterPro" id="IPR011527">
    <property type="entry name" value="ABC1_TM_dom"/>
</dbReference>
<evidence type="ECO:0000256" key="3">
    <source>
        <dbReference type="ARBA" id="ARBA00022692"/>
    </source>
</evidence>
<feature type="domain" description="ABC transmembrane type-1" evidence="8">
    <location>
        <begin position="1"/>
        <end position="115"/>
    </location>
</feature>